<dbReference type="GO" id="GO:0005634">
    <property type="term" value="C:nucleus"/>
    <property type="evidence" value="ECO:0007669"/>
    <property type="project" value="UniProtKB-SubCell"/>
</dbReference>
<proteinExistence type="inferred from homology"/>
<dbReference type="InterPro" id="IPR029004">
    <property type="entry name" value="Ribosomal_eL28/Mak16"/>
</dbReference>
<accession>A0A2B4S590</accession>
<dbReference type="OrthoDB" id="5296at2759"/>
<feature type="domain" description="Ribosomal eL28/Mak16" evidence="6">
    <location>
        <begin position="6"/>
        <end position="118"/>
    </location>
</feature>
<evidence type="ECO:0000256" key="5">
    <source>
        <dbReference type="RuleBase" id="RU000363"/>
    </source>
</evidence>
<dbReference type="PRINTS" id="PR00081">
    <property type="entry name" value="GDHRDH"/>
</dbReference>
<keyword evidence="3" id="KW-0560">Oxidoreductase</keyword>
<evidence type="ECO:0000313" key="7">
    <source>
        <dbReference type="EMBL" id="PFX24209.1"/>
    </source>
</evidence>
<dbReference type="InterPro" id="IPR002347">
    <property type="entry name" value="SDR_fam"/>
</dbReference>
<dbReference type="Pfam" id="PF01778">
    <property type="entry name" value="Ribosomal_L28e"/>
    <property type="match status" value="1"/>
</dbReference>
<dbReference type="GO" id="GO:0030684">
    <property type="term" value="C:preribosome"/>
    <property type="evidence" value="ECO:0007669"/>
    <property type="project" value="UniProtKB-ARBA"/>
</dbReference>
<dbReference type="Gene3D" id="3.30.390.110">
    <property type="match status" value="1"/>
</dbReference>
<dbReference type="AlphaFoldDB" id="A0A2B4S590"/>
<comment type="subcellular location">
    <subcellularLocation>
        <location evidence="1">Nucleus</location>
    </subcellularLocation>
</comment>
<dbReference type="PROSITE" id="PS00061">
    <property type="entry name" value="ADH_SHORT"/>
    <property type="match status" value="1"/>
</dbReference>
<evidence type="ECO:0000256" key="2">
    <source>
        <dbReference type="ARBA" id="ARBA00005514"/>
    </source>
</evidence>
<dbReference type="GO" id="GO:0016491">
    <property type="term" value="F:oxidoreductase activity"/>
    <property type="evidence" value="ECO:0007669"/>
    <property type="project" value="UniProtKB-KW"/>
</dbReference>
<evidence type="ECO:0000256" key="4">
    <source>
        <dbReference type="ARBA" id="ARBA00023242"/>
    </source>
</evidence>
<dbReference type="PANTHER" id="PTHR43313:SF50">
    <property type="entry name" value="GH26015P"/>
    <property type="match status" value="1"/>
</dbReference>
<dbReference type="InterPro" id="IPR020904">
    <property type="entry name" value="Sc_DH/Rdtase_CS"/>
</dbReference>
<dbReference type="Gene3D" id="3.40.50.720">
    <property type="entry name" value="NAD(P)-binding Rossmann-like Domain"/>
    <property type="match status" value="1"/>
</dbReference>
<comment type="similarity">
    <text evidence="2">Belongs to the MAK16 family.</text>
</comment>
<organism evidence="7 8">
    <name type="scientific">Stylophora pistillata</name>
    <name type="common">Smooth cauliflower coral</name>
    <dbReference type="NCBI Taxonomy" id="50429"/>
    <lineage>
        <taxon>Eukaryota</taxon>
        <taxon>Metazoa</taxon>
        <taxon>Cnidaria</taxon>
        <taxon>Anthozoa</taxon>
        <taxon>Hexacorallia</taxon>
        <taxon>Scleractinia</taxon>
        <taxon>Astrocoeniina</taxon>
        <taxon>Pocilloporidae</taxon>
        <taxon>Stylophora</taxon>
    </lineage>
</organism>
<evidence type="ECO:0000256" key="3">
    <source>
        <dbReference type="ARBA" id="ARBA00023002"/>
    </source>
</evidence>
<sequence>MQHDEVIWQVINHGFCSFKVKTTTQKFCRNENNVTGLCSKQACPLANSRYATVRERDGVCYLYMKTIERAHSPAKMWEKVKLSKNYEKALEQIDKNLIYWPNFIIHKCKQRYTKIVQYLIRMRKLRLKTSKKLVTINKKVERREKTRERKALVAAQLENAIEKELLERLKKGTGFGRETAIRLDKMGACVIATCLTKEGEQSLRSVASDRLKTFQMDVTNSERIKDVYSEVKKEISTAGLWGLVNNAGIGTICPVEWTPMEVFRRSADVNLWGMIDVTKTFLPLVKRTSGRVVNLSSMAGRFSASFYCSYSVSKYGVEAFSDALRREMLPWGIKVCILEPGSFSTNICAPDVFEQQLREGWNQLSDELKDEYGEEYLKRSIEIMRDGVYRTSNISQVVDAIVEALTSSSPADRYLVGIDAKFLLVWLARLPAYISDFILHLAFNPPKQQAASS</sequence>
<dbReference type="EMBL" id="LSMT01000183">
    <property type="protein sequence ID" value="PFX24209.1"/>
    <property type="molecule type" value="Genomic_DNA"/>
</dbReference>
<name>A0A2B4S590_STYPI</name>
<keyword evidence="8" id="KW-1185">Reference proteome</keyword>
<evidence type="ECO:0000313" key="8">
    <source>
        <dbReference type="Proteomes" id="UP000225706"/>
    </source>
</evidence>
<evidence type="ECO:0000256" key="1">
    <source>
        <dbReference type="ARBA" id="ARBA00004123"/>
    </source>
</evidence>
<comment type="caution">
    <text evidence="7">The sequence shown here is derived from an EMBL/GenBank/DDBJ whole genome shotgun (WGS) entry which is preliminary data.</text>
</comment>
<protein>
    <submittedName>
        <fullName evidence="7">Protein MAK16-like B</fullName>
    </submittedName>
</protein>
<gene>
    <name evidence="7" type="primary">mak16-b</name>
    <name evidence="7" type="ORF">AWC38_SpisGene11215</name>
</gene>
<evidence type="ECO:0000259" key="6">
    <source>
        <dbReference type="Pfam" id="PF01778"/>
    </source>
</evidence>
<dbReference type="SUPFAM" id="SSF51735">
    <property type="entry name" value="NAD(P)-binding Rossmann-fold domains"/>
    <property type="match status" value="1"/>
</dbReference>
<dbReference type="FunFam" id="3.30.390.110:FF:000001">
    <property type="entry name" value="Protein MAK16 homolog"/>
    <property type="match status" value="1"/>
</dbReference>
<dbReference type="GO" id="GO:0008202">
    <property type="term" value="P:steroid metabolic process"/>
    <property type="evidence" value="ECO:0007669"/>
    <property type="project" value="TreeGrafter"/>
</dbReference>
<dbReference type="STRING" id="50429.A0A2B4S590"/>
<comment type="similarity">
    <text evidence="5">Belongs to the short-chain dehydrogenases/reductases (SDR) family.</text>
</comment>
<dbReference type="PRINTS" id="PR00080">
    <property type="entry name" value="SDRFAMILY"/>
</dbReference>
<dbReference type="Proteomes" id="UP000225706">
    <property type="component" value="Unassembled WGS sequence"/>
</dbReference>
<dbReference type="PANTHER" id="PTHR43313">
    <property type="entry name" value="SHORT-CHAIN DEHYDROGENASE/REDUCTASE FAMILY 9C"/>
    <property type="match status" value="1"/>
</dbReference>
<reference evidence="8" key="1">
    <citation type="journal article" date="2017" name="bioRxiv">
        <title>Comparative analysis of the genomes of Stylophora pistillata and Acropora digitifera provides evidence for extensive differences between species of corals.</title>
        <authorList>
            <person name="Voolstra C.R."/>
            <person name="Li Y."/>
            <person name="Liew Y.J."/>
            <person name="Baumgarten S."/>
            <person name="Zoccola D."/>
            <person name="Flot J.-F."/>
            <person name="Tambutte S."/>
            <person name="Allemand D."/>
            <person name="Aranda M."/>
        </authorList>
    </citation>
    <scope>NUCLEOTIDE SEQUENCE [LARGE SCALE GENOMIC DNA]</scope>
</reference>
<keyword evidence="4" id="KW-0539">Nucleus</keyword>
<dbReference type="InterPro" id="IPR036291">
    <property type="entry name" value="NAD(P)-bd_dom_sf"/>
</dbReference>
<dbReference type="GO" id="GO:0042273">
    <property type="term" value="P:ribosomal large subunit biogenesis"/>
    <property type="evidence" value="ECO:0007669"/>
    <property type="project" value="UniProtKB-ARBA"/>
</dbReference>
<dbReference type="Pfam" id="PF00106">
    <property type="entry name" value="adh_short"/>
    <property type="match status" value="1"/>
</dbReference>